<feature type="region of interest" description="Disordered" evidence="1">
    <location>
        <begin position="1"/>
        <end position="66"/>
    </location>
</feature>
<dbReference type="EMBL" id="CADCTR010001299">
    <property type="protein sequence ID" value="CAA9289881.1"/>
    <property type="molecule type" value="Genomic_DNA"/>
</dbReference>
<feature type="compositionally biased region" description="Basic residues" evidence="1">
    <location>
        <begin position="37"/>
        <end position="46"/>
    </location>
</feature>
<proteinExistence type="predicted"/>
<feature type="non-terminal residue" evidence="2">
    <location>
        <position position="66"/>
    </location>
</feature>
<protein>
    <submittedName>
        <fullName evidence="2">Ribosomal silencing factor RsfA</fullName>
    </submittedName>
</protein>
<reference evidence="2" key="1">
    <citation type="submission" date="2020-02" db="EMBL/GenBank/DDBJ databases">
        <authorList>
            <person name="Meier V. D."/>
        </authorList>
    </citation>
    <scope>NUCLEOTIDE SEQUENCE</scope>
    <source>
        <strain evidence="2">AVDCRST_MAG93</strain>
    </source>
</reference>
<name>A0A6J4JXB7_9CHLR</name>
<feature type="non-terminal residue" evidence="2">
    <location>
        <position position="1"/>
    </location>
</feature>
<evidence type="ECO:0000313" key="2">
    <source>
        <dbReference type="EMBL" id="CAA9289881.1"/>
    </source>
</evidence>
<accession>A0A6J4JXB7</accession>
<gene>
    <name evidence="2" type="ORF">AVDCRST_MAG93-3812</name>
</gene>
<dbReference type="AlphaFoldDB" id="A0A6J4JXB7"/>
<sequence length="66" mass="6852">ANRRGGPRQDEGGGLQSSHEARGRGVGLDQPGLPGRCRPRLHRRGPRLLPAGVPLARCPPGTLGGV</sequence>
<evidence type="ECO:0000256" key="1">
    <source>
        <dbReference type="SAM" id="MobiDB-lite"/>
    </source>
</evidence>
<organism evidence="2">
    <name type="scientific">uncultured Chloroflexia bacterium</name>
    <dbReference type="NCBI Taxonomy" id="1672391"/>
    <lineage>
        <taxon>Bacteria</taxon>
        <taxon>Bacillati</taxon>
        <taxon>Chloroflexota</taxon>
        <taxon>Chloroflexia</taxon>
        <taxon>environmental samples</taxon>
    </lineage>
</organism>